<dbReference type="GO" id="GO:0004386">
    <property type="term" value="F:helicase activity"/>
    <property type="evidence" value="ECO:0007669"/>
    <property type="project" value="UniProtKB-KW"/>
</dbReference>
<keyword evidence="2" id="KW-0347">Helicase</keyword>
<dbReference type="Pfam" id="PF13156">
    <property type="entry name" value="Mrr_cat_2"/>
    <property type="match status" value="1"/>
</dbReference>
<dbReference type="AlphaFoldDB" id="D9PFW8"/>
<sequence length="123" mass="14029">MTPLSTLLHSFRAAAVTEREKGTYFEELVKAYLLTEPSYKDLFNGQVYLWEEWRQHWMSQGHADPGCDAGIDLVAVEDIADNPRIFAIQAKFYAEDSKIRKDDGIDSFSVPWVRSHIPMACSS</sequence>
<gene>
    <name evidence="2" type="ORF">LDC_0413</name>
</gene>
<organism evidence="2">
    <name type="scientific">sediment metagenome</name>
    <dbReference type="NCBI Taxonomy" id="749907"/>
    <lineage>
        <taxon>unclassified sequences</taxon>
        <taxon>metagenomes</taxon>
        <taxon>ecological metagenomes</taxon>
    </lineage>
</organism>
<dbReference type="EMBL" id="ADZX01000134">
    <property type="protein sequence ID" value="EFK97547.1"/>
    <property type="molecule type" value="Genomic_DNA"/>
</dbReference>
<accession>D9PFW8</accession>
<feature type="domain" description="Mrr-like" evidence="1">
    <location>
        <begin position="35"/>
        <end position="109"/>
    </location>
</feature>
<evidence type="ECO:0000313" key="2">
    <source>
        <dbReference type="EMBL" id="EFK97547.1"/>
    </source>
</evidence>
<protein>
    <submittedName>
        <fullName evidence="2">Helicase domain protein</fullName>
    </submittedName>
</protein>
<reference evidence="2" key="1">
    <citation type="submission" date="2010-07" db="EMBL/GenBank/DDBJ databases">
        <authorList>
            <consortium name="CONSOLIDER consortium CSD2007-00005"/>
            <person name="Guazzaroni M.-E."/>
            <person name="Richter M."/>
            <person name="Garcia-Salamanca A."/>
            <person name="Yarza P."/>
            <person name="Ferrer M."/>
        </authorList>
    </citation>
    <scope>NUCLEOTIDE SEQUENCE</scope>
</reference>
<evidence type="ECO:0000259" key="1">
    <source>
        <dbReference type="Pfam" id="PF13156"/>
    </source>
</evidence>
<name>D9PFW8_9ZZZZ</name>
<keyword evidence="2" id="KW-0067">ATP-binding</keyword>
<proteinExistence type="predicted"/>
<dbReference type="InterPro" id="IPR039442">
    <property type="entry name" value="Mrr-like_dom"/>
</dbReference>
<keyword evidence="2" id="KW-0547">Nucleotide-binding</keyword>
<comment type="caution">
    <text evidence="2">The sequence shown here is derived from an EMBL/GenBank/DDBJ whole genome shotgun (WGS) entry which is preliminary data.</text>
</comment>
<reference evidence="2" key="2">
    <citation type="journal article" date="2011" name="Microb. Ecol.">
        <title>Taxonomic and Functional Metagenomic Profiling of the Microbial Community in the Anoxic Sediment of a Sub-saline Shallow Lake (Laguna de Carrizo, Central Spain).</title>
        <authorList>
            <person name="Ferrer M."/>
            <person name="Guazzaroni M.E."/>
            <person name="Richter M."/>
            <person name="Garcia-Salamanca A."/>
            <person name="Yarza P."/>
            <person name="Suarez-Suarez A."/>
            <person name="Solano J."/>
            <person name="Alcaide M."/>
            <person name="van Dillewijn P."/>
            <person name="Molina-Henares M.A."/>
            <person name="Lopez-Cortes N."/>
            <person name="Al-Ramahi Y."/>
            <person name="Guerrero C."/>
            <person name="Acosta A."/>
            <person name="de Eugenio L.I."/>
            <person name="Martinez V."/>
            <person name="Marques S."/>
            <person name="Rojo F."/>
            <person name="Santero E."/>
            <person name="Genilloud O."/>
            <person name="Perez-Perez J."/>
            <person name="Rossello-Mora R."/>
            <person name="Ramos J.L."/>
        </authorList>
    </citation>
    <scope>NUCLEOTIDE SEQUENCE</scope>
</reference>
<keyword evidence="2" id="KW-0378">Hydrolase</keyword>